<dbReference type="STRING" id="76114.ebA2523"/>
<reference evidence="2 3" key="1">
    <citation type="journal article" date="2005" name="Arch. Microbiol.">
        <title>The genome sequence of an anaerobic aromatic-degrading denitrifying bacterium, strain EbN1.</title>
        <authorList>
            <person name="Rabus R."/>
            <person name="Kube M."/>
            <person name="Heider J."/>
            <person name="Beck A."/>
            <person name="Heitmann K."/>
            <person name="Widdel F."/>
            <person name="Reinhardt R."/>
        </authorList>
    </citation>
    <scope>NUCLEOTIDE SEQUENCE [LARGE SCALE GENOMIC DNA]</scope>
    <source>
        <strain evidence="2 3">EbN1</strain>
    </source>
</reference>
<dbReference type="AlphaFoldDB" id="Q5P564"/>
<sequence>MSAVCIYATRLRGRDSLLPGNHGLSPYFVRNTRGRSPIFRIPPRACYYEPSAPRAVLRSPWALPRGGDGGHHELCERLRYALLVRHQRRSTRVRLCRQAGDRALRRTRRLGWLAEGRRRARRARTAAVGRGARAVEDVLRGQSHRRKAGRGRSGAVIRAN</sequence>
<feature type="region of interest" description="Disordered" evidence="1">
    <location>
        <begin position="141"/>
        <end position="160"/>
    </location>
</feature>
<dbReference type="HOGENOM" id="CLU_1648640_0_0_4"/>
<gene>
    <name evidence="2" type="ORF">ebA2523</name>
</gene>
<accession>Q5P564</accession>
<evidence type="ECO:0000256" key="1">
    <source>
        <dbReference type="SAM" id="MobiDB-lite"/>
    </source>
</evidence>
<organism evidence="2 3">
    <name type="scientific">Aromatoleum aromaticum (strain DSM 19018 / LMG 30748 / EbN1)</name>
    <name type="common">Azoarcus sp. (strain EbN1)</name>
    <dbReference type="NCBI Taxonomy" id="76114"/>
    <lineage>
        <taxon>Bacteria</taxon>
        <taxon>Pseudomonadati</taxon>
        <taxon>Pseudomonadota</taxon>
        <taxon>Betaproteobacteria</taxon>
        <taxon>Rhodocyclales</taxon>
        <taxon>Rhodocyclaceae</taxon>
        <taxon>Aromatoleum</taxon>
    </lineage>
</organism>
<dbReference type="EMBL" id="CR555306">
    <property type="protein sequence ID" value="CAI07548.1"/>
    <property type="molecule type" value="Genomic_DNA"/>
</dbReference>
<dbReference type="Proteomes" id="UP000006552">
    <property type="component" value="Chromosome"/>
</dbReference>
<protein>
    <submittedName>
        <fullName evidence="2">Uncharacterized protein</fullName>
    </submittedName>
</protein>
<proteinExistence type="predicted"/>
<name>Q5P564_AROAE</name>
<dbReference type="KEGG" id="eba:ebA2523"/>
<keyword evidence="3" id="KW-1185">Reference proteome</keyword>
<evidence type="ECO:0000313" key="3">
    <source>
        <dbReference type="Proteomes" id="UP000006552"/>
    </source>
</evidence>
<evidence type="ECO:0000313" key="2">
    <source>
        <dbReference type="EMBL" id="CAI07548.1"/>
    </source>
</evidence>